<reference evidence="1 2" key="1">
    <citation type="journal article" date="2009" name="Stand. Genomic Sci.">
        <title>Complete genome sequence of Kytococcus sedentarius type strain (541).</title>
        <authorList>
            <person name="Sims D."/>
            <person name="Brettin T."/>
            <person name="Detter J.C."/>
            <person name="Han C."/>
            <person name="Lapidus A."/>
            <person name="Copeland A."/>
            <person name="Glavina Del Rio T."/>
            <person name="Nolan M."/>
            <person name="Chen F."/>
            <person name="Lucas S."/>
            <person name="Tice H."/>
            <person name="Cheng J.F."/>
            <person name="Bruce D."/>
            <person name="Goodwin L."/>
            <person name="Pitluck S."/>
            <person name="Ovchinnikova G."/>
            <person name="Pati A."/>
            <person name="Ivanova N."/>
            <person name="Mavrommatis K."/>
            <person name="Chen A."/>
            <person name="Palaniappan K."/>
            <person name="D'haeseleer P."/>
            <person name="Chain P."/>
            <person name="Bristow J."/>
            <person name="Eisen J.A."/>
            <person name="Markowitz V."/>
            <person name="Hugenholtz P."/>
            <person name="Schneider S."/>
            <person name="Goker M."/>
            <person name="Pukall R."/>
            <person name="Kyrpides N.C."/>
            <person name="Klenk H.P."/>
        </authorList>
    </citation>
    <scope>NUCLEOTIDE SEQUENCE [LARGE SCALE GENOMIC DNA]</scope>
    <source>
        <strain evidence="2">ATCC 14392 / DSM 20547 / JCM 11482 / CCUG 33030 / NBRC 15357 / NCTC 11040 / CCM 314 / 541</strain>
    </source>
</reference>
<name>C7NHA1_KYTSD</name>
<dbReference type="STRING" id="478801.Ksed_12230"/>
<dbReference type="AlphaFoldDB" id="C7NHA1"/>
<gene>
    <name evidence="1" type="ordered locus">Ksed_12230</name>
</gene>
<sequence>MNPVDVVSPAHSALLWFAGDVETVTDWLTDGVVAAEVAAGEGWTVVRPLAVPDGLGPYGDALGLTLSRPVPTELLPVIGFTEREGLLVVAAATHHEPRLHWVAVLPGVGPHPLVDLPVCGPRFLAQAAGAPEAADEVTALVSLGRGANSGPREFGTRLALTLGLPGAPLFRRPGQLPGARTAEPDPREVQRFLSVLSDRLVERAEAEGDR</sequence>
<evidence type="ECO:0000313" key="1">
    <source>
        <dbReference type="EMBL" id="ACV06258.1"/>
    </source>
</evidence>
<evidence type="ECO:0000313" key="2">
    <source>
        <dbReference type="Proteomes" id="UP000006666"/>
    </source>
</evidence>
<protein>
    <submittedName>
        <fullName evidence="1">Uncharacterized protein</fullName>
    </submittedName>
</protein>
<proteinExistence type="predicted"/>
<dbReference type="Proteomes" id="UP000006666">
    <property type="component" value="Chromosome"/>
</dbReference>
<keyword evidence="2" id="KW-1185">Reference proteome</keyword>
<dbReference type="HOGENOM" id="CLU_1308792_0_0_11"/>
<organism evidence="1 2">
    <name type="scientific">Kytococcus sedentarius (strain ATCC 14392 / DSM 20547 / JCM 11482 / CCUG 33030 / NBRC 15357 / NCTC 11040 / CCM 314 / 541)</name>
    <name type="common">Micrococcus sedentarius</name>
    <dbReference type="NCBI Taxonomy" id="478801"/>
    <lineage>
        <taxon>Bacteria</taxon>
        <taxon>Bacillati</taxon>
        <taxon>Actinomycetota</taxon>
        <taxon>Actinomycetes</taxon>
        <taxon>Micrococcales</taxon>
        <taxon>Kytococcaceae</taxon>
        <taxon>Kytococcus</taxon>
    </lineage>
</organism>
<accession>C7NHA1</accession>
<dbReference type="EMBL" id="CP001686">
    <property type="protein sequence ID" value="ACV06258.1"/>
    <property type="molecule type" value="Genomic_DNA"/>
</dbReference>
<dbReference type="RefSeq" id="WP_015779203.1">
    <property type="nucleotide sequence ID" value="NC_013169.1"/>
</dbReference>
<dbReference type="KEGG" id="kse:Ksed_12230"/>